<dbReference type="eggNOG" id="COG3376">
    <property type="taxonomic scope" value="Bacteria"/>
</dbReference>
<evidence type="ECO:0000256" key="2">
    <source>
        <dbReference type="ARBA" id="ARBA00010892"/>
    </source>
</evidence>
<dbReference type="Proteomes" id="UP000007382">
    <property type="component" value="Chromosome"/>
</dbReference>
<proteinExistence type="inferred from homology"/>
<organism evidence="9 10">
    <name type="scientific">Leptospirillum ferrooxidans (strain C2-3)</name>
    <dbReference type="NCBI Taxonomy" id="1162668"/>
    <lineage>
        <taxon>Bacteria</taxon>
        <taxon>Pseudomonadati</taxon>
        <taxon>Nitrospirota</taxon>
        <taxon>Nitrospiria</taxon>
        <taxon>Nitrospirales</taxon>
        <taxon>Nitrospiraceae</taxon>
        <taxon>Leptospirillum</taxon>
    </lineage>
</organism>
<feature type="transmembrane region" description="Helical" evidence="8">
    <location>
        <begin position="92"/>
        <end position="116"/>
    </location>
</feature>
<protein>
    <recommendedName>
        <fullName evidence="8">Nickel/cobalt efflux system</fullName>
    </recommendedName>
</protein>
<dbReference type="PATRIC" id="fig|1162668.3.peg.2897"/>
<reference evidence="10" key="2">
    <citation type="submission" date="2012-03" db="EMBL/GenBank/DDBJ databases">
        <title>The complete genome sequence of the pioneer microbe on fresh volcanic deposit, Leptospirillum ferrooxidans strain C2-3.</title>
        <authorList>
            <person name="Fujimura R."/>
            <person name="Sato Y."/>
            <person name="Nishizawa T."/>
            <person name="Nanba K."/>
            <person name="Oshima K."/>
            <person name="Hattori M."/>
            <person name="Kamijo T."/>
            <person name="Ohta H."/>
        </authorList>
    </citation>
    <scope>NUCLEOTIDE SEQUENCE [LARGE SCALE GENOMIC DNA]</scope>
    <source>
        <strain evidence="10">C2-3</strain>
    </source>
</reference>
<dbReference type="HOGENOM" id="CLU_090283_0_0_0"/>
<keyword evidence="5 8" id="KW-0812">Transmembrane</keyword>
<reference evidence="9 10" key="1">
    <citation type="journal article" date="2012" name="J. Bacteriol.">
        <title>Complete Genome Sequence of Leptospirillum ferrooxidans Strain C2-3, Isolated from a Fresh Volcanic Ash Deposit on the Island of Miyake, Japan.</title>
        <authorList>
            <person name="Fujimura R."/>
            <person name="Sato Y."/>
            <person name="Nishizawa T."/>
            <person name="Oshima K."/>
            <person name="Kim S.-W."/>
            <person name="Hattori M."/>
            <person name="Kamijo T."/>
            <person name="Ohta H."/>
        </authorList>
    </citation>
    <scope>NUCLEOTIDE SEQUENCE [LARGE SCALE GENOMIC DNA]</scope>
    <source>
        <strain evidence="9 10">C2-3</strain>
    </source>
</reference>
<dbReference type="TCDB" id="2.A.52.2.1">
    <property type="family name" value="the ni(2+)-co(2+) transporter (nicot) family"/>
</dbReference>
<dbReference type="RefSeq" id="WP_014450595.1">
    <property type="nucleotide sequence ID" value="NC_017094.1"/>
</dbReference>
<dbReference type="Pfam" id="PF03824">
    <property type="entry name" value="NicO"/>
    <property type="match status" value="1"/>
</dbReference>
<evidence type="ECO:0000256" key="6">
    <source>
        <dbReference type="ARBA" id="ARBA00022989"/>
    </source>
</evidence>
<feature type="transmembrane region" description="Helical" evidence="8">
    <location>
        <begin position="12"/>
        <end position="30"/>
    </location>
</feature>
<comment type="similarity">
    <text evidence="2 8">Belongs to the NiCoT transporter (TC 2.A.52) family.</text>
</comment>
<evidence type="ECO:0000256" key="3">
    <source>
        <dbReference type="ARBA" id="ARBA00022448"/>
    </source>
</evidence>
<keyword evidence="6 8" id="KW-1133">Transmembrane helix</keyword>
<sequence>MSLETGLLSSSGTIHQGSIVLIMMALIMGFRHGLDPDHLTAIDAILRFQASRKHRLVRWAGLYFSLGHGIVVMGIGLTVPALSLHWKTPTGLILFGGLFSATFLLGMAGMNTMALVRSDSSKPFVPAGLRSRFLLRYVPLERPLFILLLGMMFAVSFDTISQTLVFSWAASGLGGIRETLLVGLAFIIGMVLSDGTNGLWIARLISRADRQGVRISRTMGWTVVSLSLFVGLYILSSTLFPSLPLGTPILDTGIGLGVILCLSLSYMVVDMRIPPGQ</sequence>
<feature type="transmembrane region" description="Helical" evidence="8">
    <location>
        <begin position="144"/>
        <end position="168"/>
    </location>
</feature>
<dbReference type="PANTHER" id="PTHR31611:SF0">
    <property type="entry name" value="HIGH-AFFINITY NICKEL TRANSPORT PROTEIN NIC1"/>
    <property type="match status" value="1"/>
</dbReference>
<dbReference type="InterPro" id="IPR011541">
    <property type="entry name" value="Ni/Co_transpt_high_affinity"/>
</dbReference>
<keyword evidence="10" id="KW-1185">Reference proteome</keyword>
<dbReference type="GO" id="GO:0015099">
    <property type="term" value="F:nickel cation transmembrane transporter activity"/>
    <property type="evidence" value="ECO:0007669"/>
    <property type="project" value="UniProtKB-UniRule"/>
</dbReference>
<feature type="transmembrane region" description="Helical" evidence="8">
    <location>
        <begin position="180"/>
        <end position="202"/>
    </location>
</feature>
<evidence type="ECO:0000256" key="8">
    <source>
        <dbReference type="RuleBase" id="RU362101"/>
    </source>
</evidence>
<dbReference type="GO" id="GO:0012505">
    <property type="term" value="C:endomembrane system"/>
    <property type="evidence" value="ECO:0007669"/>
    <property type="project" value="UniProtKB-SubCell"/>
</dbReference>
<keyword evidence="3 8" id="KW-0813">Transport</keyword>
<dbReference type="AlphaFoldDB" id="I0IS63"/>
<dbReference type="STRING" id="1162668.LFE_2441"/>
<dbReference type="GO" id="GO:0005886">
    <property type="term" value="C:plasma membrane"/>
    <property type="evidence" value="ECO:0007669"/>
    <property type="project" value="UniProtKB-SubCell"/>
</dbReference>
<evidence type="ECO:0000256" key="1">
    <source>
        <dbReference type="ARBA" id="ARBA00004127"/>
    </source>
</evidence>
<evidence type="ECO:0000313" key="10">
    <source>
        <dbReference type="Proteomes" id="UP000007382"/>
    </source>
</evidence>
<dbReference type="InterPro" id="IPR004688">
    <property type="entry name" value="Ni/Co_transpt"/>
</dbReference>
<keyword evidence="4" id="KW-0533">Nickel</keyword>
<evidence type="ECO:0000256" key="7">
    <source>
        <dbReference type="ARBA" id="ARBA00023136"/>
    </source>
</evidence>
<dbReference type="KEGG" id="lfc:LFE_2441"/>
<dbReference type="OrthoDB" id="9776706at2"/>
<gene>
    <name evidence="9" type="ordered locus">LFE_2441</name>
</gene>
<keyword evidence="7 8" id="KW-0472">Membrane</keyword>
<evidence type="ECO:0000256" key="5">
    <source>
        <dbReference type="ARBA" id="ARBA00022692"/>
    </source>
</evidence>
<feature type="transmembrane region" description="Helical" evidence="8">
    <location>
        <begin position="223"/>
        <end position="243"/>
    </location>
</feature>
<name>I0IS63_LEPFC</name>
<comment type="subcellular location">
    <subcellularLocation>
        <location evidence="8">Cell membrane</location>
        <topology evidence="8">Multi-pass membrane protein</topology>
    </subcellularLocation>
    <subcellularLocation>
        <location evidence="1">Endomembrane system</location>
        <topology evidence="1">Multi-pass membrane protein</topology>
    </subcellularLocation>
</comment>
<dbReference type="PANTHER" id="PTHR31611">
    <property type="entry name" value="HIGH-AFFINITY NICKEL TRANSPORT PROTEIN NIC1"/>
    <property type="match status" value="1"/>
</dbReference>
<dbReference type="EMBL" id="AP012342">
    <property type="protein sequence ID" value="BAM08112.1"/>
    <property type="molecule type" value="Genomic_DNA"/>
</dbReference>
<feature type="transmembrane region" description="Helical" evidence="8">
    <location>
        <begin position="249"/>
        <end position="269"/>
    </location>
</feature>
<evidence type="ECO:0000256" key="4">
    <source>
        <dbReference type="ARBA" id="ARBA00022596"/>
    </source>
</evidence>
<accession>I0IS63</accession>
<feature type="transmembrane region" description="Helical" evidence="8">
    <location>
        <begin position="62"/>
        <end position="86"/>
    </location>
</feature>
<evidence type="ECO:0000313" key="9">
    <source>
        <dbReference type="EMBL" id="BAM08112.1"/>
    </source>
</evidence>